<dbReference type="Pfam" id="PF00245">
    <property type="entry name" value="Alk_phosphatase"/>
    <property type="match status" value="1"/>
</dbReference>
<protein>
    <submittedName>
        <fullName evidence="3">Alkaline phosphatase</fullName>
    </submittedName>
</protein>
<proteinExistence type="predicted"/>
<dbReference type="SUPFAM" id="SSF53649">
    <property type="entry name" value="Alkaline phosphatase-like"/>
    <property type="match status" value="1"/>
</dbReference>
<dbReference type="InterPro" id="IPR017850">
    <property type="entry name" value="Alkaline_phosphatase_core_sf"/>
</dbReference>
<dbReference type="GO" id="GO:0046872">
    <property type="term" value="F:metal ion binding"/>
    <property type="evidence" value="ECO:0007669"/>
    <property type="project" value="UniProtKB-KW"/>
</dbReference>
<comment type="cofactor">
    <cofactor evidence="2">
        <name>Zn(2+)</name>
        <dbReference type="ChEBI" id="CHEBI:29105"/>
    </cofactor>
    <text evidence="2">Binds 2 Zn(2+) ions.</text>
</comment>
<evidence type="ECO:0000313" key="3">
    <source>
        <dbReference type="EMBL" id="HHL43160.1"/>
    </source>
</evidence>
<feature type="binding site" evidence="2">
    <location>
        <position position="39"/>
    </location>
    <ligand>
        <name>Zn(2+)</name>
        <dbReference type="ChEBI" id="CHEBI:29105"/>
        <label>2</label>
    </ligand>
</feature>
<dbReference type="Gene3D" id="3.40.720.10">
    <property type="entry name" value="Alkaline Phosphatase, subunit A"/>
    <property type="match status" value="1"/>
</dbReference>
<dbReference type="PANTHER" id="PTHR11596">
    <property type="entry name" value="ALKALINE PHOSPHATASE"/>
    <property type="match status" value="1"/>
</dbReference>
<reference evidence="3" key="1">
    <citation type="journal article" date="2020" name="mSystems">
        <title>Genome- and Community-Level Interaction Insights into Carbon Utilization and Element Cycling Functions of Hydrothermarchaeota in Hydrothermal Sediment.</title>
        <authorList>
            <person name="Zhou Z."/>
            <person name="Liu Y."/>
            <person name="Xu W."/>
            <person name="Pan J."/>
            <person name="Luo Z.H."/>
            <person name="Li M."/>
        </authorList>
    </citation>
    <scope>NUCLEOTIDE SEQUENCE [LARGE SCALE GENOMIC DNA]</scope>
    <source>
        <strain evidence="3">HyVt-485</strain>
    </source>
</reference>
<dbReference type="GO" id="GO:0004035">
    <property type="term" value="F:alkaline phosphatase activity"/>
    <property type="evidence" value="ECO:0007669"/>
    <property type="project" value="TreeGrafter"/>
</dbReference>
<sequence>HHATNAYRALSETQELSNAVALADKLTNDDDTLILVTADHSHVFTMAGYPKLGNPILGLVHPPRDDESGHGPSLDANGLPYTTLGYQNGPNVRNDKALTEEQVADKNYRQQTAIPRPSETHGGEDVALFAKGPGAENVHGVIDQYEIFNIMKTATDLKP</sequence>
<keyword evidence="2" id="KW-0862">Zinc</keyword>
<organism evidence="3">
    <name type="scientific">Hellea balneolensis</name>
    <dbReference type="NCBI Taxonomy" id="287478"/>
    <lineage>
        <taxon>Bacteria</taxon>
        <taxon>Pseudomonadati</taxon>
        <taxon>Pseudomonadota</taxon>
        <taxon>Alphaproteobacteria</taxon>
        <taxon>Maricaulales</taxon>
        <taxon>Robiginitomaculaceae</taxon>
        <taxon>Hellea</taxon>
    </lineage>
</organism>
<dbReference type="EMBL" id="DRMJ01000311">
    <property type="protein sequence ID" value="HHL43160.1"/>
    <property type="molecule type" value="Genomic_DNA"/>
</dbReference>
<gene>
    <name evidence="3" type="ORF">ENJ42_06050</name>
</gene>
<feature type="non-terminal residue" evidence="3">
    <location>
        <position position="1"/>
    </location>
</feature>
<feature type="binding site" evidence="2">
    <location>
        <position position="121"/>
    </location>
    <ligand>
        <name>Zn(2+)</name>
        <dbReference type="ChEBI" id="CHEBI:29105"/>
        <label>2</label>
    </ligand>
</feature>
<dbReference type="Proteomes" id="UP000885830">
    <property type="component" value="Unassembled WGS sequence"/>
</dbReference>
<keyword evidence="2" id="KW-0479">Metal-binding</keyword>
<dbReference type="InterPro" id="IPR001952">
    <property type="entry name" value="Alkaline_phosphatase"/>
</dbReference>
<accession>A0A7C5R0L7</accession>
<dbReference type="PANTHER" id="PTHR11596:SF5">
    <property type="entry name" value="ALKALINE PHOSPHATASE"/>
    <property type="match status" value="1"/>
</dbReference>
<comment type="caution">
    <text evidence="3">The sequence shown here is derived from an EMBL/GenBank/DDBJ whole genome shotgun (WGS) entry which is preliminary data.</text>
</comment>
<keyword evidence="1" id="KW-0597">Phosphoprotein</keyword>
<evidence type="ECO:0000256" key="2">
    <source>
        <dbReference type="PIRSR" id="PIRSR601952-2"/>
    </source>
</evidence>
<name>A0A7C5R0L7_9PROT</name>
<feature type="binding site" evidence="2">
    <location>
        <position position="2"/>
    </location>
    <ligand>
        <name>Zn(2+)</name>
        <dbReference type="ChEBI" id="CHEBI:29105"/>
        <label>2</label>
    </ligand>
</feature>
<dbReference type="AlphaFoldDB" id="A0A7C5R0L7"/>
<feature type="binding site" evidence="2">
    <location>
        <position position="40"/>
    </location>
    <ligand>
        <name>Zn(2+)</name>
        <dbReference type="ChEBI" id="CHEBI:29105"/>
        <label>2</label>
    </ligand>
</feature>
<evidence type="ECO:0000256" key="1">
    <source>
        <dbReference type="ARBA" id="ARBA00022553"/>
    </source>
</evidence>